<dbReference type="EMBL" id="JAJLJH010000004">
    <property type="protein sequence ID" value="MCK9687340.1"/>
    <property type="molecule type" value="Genomic_DNA"/>
</dbReference>
<name>A0A9X1YLZ0_9BURK</name>
<dbReference type="RefSeq" id="WP_275683380.1">
    <property type="nucleotide sequence ID" value="NZ_JAJLJH010000004.1"/>
</dbReference>
<organism evidence="1 2">
    <name type="scientific">Scleromatobacter humisilvae</name>
    <dbReference type="NCBI Taxonomy" id="2897159"/>
    <lineage>
        <taxon>Bacteria</taxon>
        <taxon>Pseudomonadati</taxon>
        <taxon>Pseudomonadota</taxon>
        <taxon>Betaproteobacteria</taxon>
        <taxon>Burkholderiales</taxon>
        <taxon>Sphaerotilaceae</taxon>
        <taxon>Scleromatobacter</taxon>
    </lineage>
</organism>
<protein>
    <submittedName>
        <fullName evidence="1">Uncharacterized protein</fullName>
    </submittedName>
</protein>
<gene>
    <name evidence="1" type="ORF">LPC04_16660</name>
</gene>
<proteinExistence type="predicted"/>
<keyword evidence="2" id="KW-1185">Reference proteome</keyword>
<accession>A0A9X1YLZ0</accession>
<dbReference type="Proteomes" id="UP001139353">
    <property type="component" value="Unassembled WGS sequence"/>
</dbReference>
<dbReference type="AlphaFoldDB" id="A0A9X1YLZ0"/>
<evidence type="ECO:0000313" key="1">
    <source>
        <dbReference type="EMBL" id="MCK9687340.1"/>
    </source>
</evidence>
<sequence>MRFADIPEGSDFLDVDGIAVVRLPAGQCIAFATGDGAEPESRPYPNELKAWHDGDRLGRDEFAGWLKTGRNMFDVES</sequence>
<comment type="caution">
    <text evidence="1">The sequence shown here is derived from an EMBL/GenBank/DDBJ whole genome shotgun (WGS) entry which is preliminary data.</text>
</comment>
<evidence type="ECO:0000313" key="2">
    <source>
        <dbReference type="Proteomes" id="UP001139353"/>
    </source>
</evidence>
<reference evidence="1" key="1">
    <citation type="submission" date="2021-11" db="EMBL/GenBank/DDBJ databases">
        <title>BS-T2-15 a new species belonging to the Comamonadaceae family isolated from the soil of a French oak forest.</title>
        <authorList>
            <person name="Mieszkin S."/>
            <person name="Alain K."/>
        </authorList>
    </citation>
    <scope>NUCLEOTIDE SEQUENCE</scope>
    <source>
        <strain evidence="1">BS-T2-15</strain>
    </source>
</reference>